<dbReference type="PANTHER" id="PTHR35526:SF3">
    <property type="entry name" value="ANTI-SIGMA-F FACTOR RSBW"/>
    <property type="match status" value="1"/>
</dbReference>
<sequence>MIKNEFVLYGLTKYKEIIDKIINDLKVIHDNFDIRLILTEALTNAFKHGNDGNDGKPIFLRYTCDDIKIVFEIEDSGTGFRNIVIPDKALDETLLNESGRGLFLIKCIADKLELRNNTLVIEKYLTQ</sequence>
<comment type="caution">
    <text evidence="3">The sequence shown here is derived from an EMBL/GenBank/DDBJ whole genome shotgun (WGS) entry which is preliminary data.</text>
</comment>
<dbReference type="Gene3D" id="3.30.565.10">
    <property type="entry name" value="Histidine kinase-like ATPase, C-terminal domain"/>
    <property type="match status" value="1"/>
</dbReference>
<reference evidence="3" key="2">
    <citation type="submission" date="2021-04" db="EMBL/GenBank/DDBJ databases">
        <authorList>
            <person name="Dong X."/>
        </authorList>
    </citation>
    <scope>NUCLEOTIDE SEQUENCE</scope>
    <source>
        <strain evidence="3">ZWT</strain>
    </source>
</reference>
<keyword evidence="1" id="KW-0808">Transferase</keyword>
<keyword evidence="1" id="KW-0418">Kinase</keyword>
<dbReference type="InterPro" id="IPR050267">
    <property type="entry name" value="Anti-sigma-factor_SerPK"/>
</dbReference>
<organism evidence="3 4">
    <name type="scientific">Oceanirhabdus seepicola</name>
    <dbReference type="NCBI Taxonomy" id="2828781"/>
    <lineage>
        <taxon>Bacteria</taxon>
        <taxon>Bacillati</taxon>
        <taxon>Bacillota</taxon>
        <taxon>Clostridia</taxon>
        <taxon>Eubacteriales</taxon>
        <taxon>Clostridiaceae</taxon>
        <taxon>Oceanirhabdus</taxon>
    </lineage>
</organism>
<feature type="domain" description="Histidine kinase/HSP90-like ATPase" evidence="2">
    <location>
        <begin position="33"/>
        <end position="116"/>
    </location>
</feature>
<keyword evidence="3" id="KW-0547">Nucleotide-binding</keyword>
<evidence type="ECO:0000256" key="1">
    <source>
        <dbReference type="ARBA" id="ARBA00022527"/>
    </source>
</evidence>
<keyword evidence="3" id="KW-0067">ATP-binding</keyword>
<gene>
    <name evidence="3" type="ORF">KDK92_23530</name>
</gene>
<reference evidence="3" key="1">
    <citation type="journal article" date="2021" name="mSystems">
        <title>Bacteria and Archaea Synergistically Convert Glycine Betaine to Biogenic Methane in the Formosa Cold Seep of the South China Sea.</title>
        <authorList>
            <person name="Li L."/>
            <person name="Zhang W."/>
            <person name="Zhang S."/>
            <person name="Song L."/>
            <person name="Sun Q."/>
            <person name="Zhang H."/>
            <person name="Xiang H."/>
            <person name="Dong X."/>
        </authorList>
    </citation>
    <scope>NUCLEOTIDE SEQUENCE</scope>
    <source>
        <strain evidence="3">ZWT</strain>
    </source>
</reference>
<evidence type="ECO:0000259" key="2">
    <source>
        <dbReference type="Pfam" id="PF13581"/>
    </source>
</evidence>
<dbReference type="AlphaFoldDB" id="A0A9J6P7U7"/>
<keyword evidence="1" id="KW-0723">Serine/threonine-protein kinase</keyword>
<dbReference type="Proteomes" id="UP001056429">
    <property type="component" value="Unassembled WGS sequence"/>
</dbReference>
<dbReference type="EMBL" id="JAGSOJ010000007">
    <property type="protein sequence ID" value="MCM1992699.1"/>
    <property type="molecule type" value="Genomic_DNA"/>
</dbReference>
<evidence type="ECO:0000313" key="4">
    <source>
        <dbReference type="Proteomes" id="UP001056429"/>
    </source>
</evidence>
<name>A0A9J6P7U7_9CLOT</name>
<evidence type="ECO:0000313" key="3">
    <source>
        <dbReference type="EMBL" id="MCM1992699.1"/>
    </source>
</evidence>
<proteinExistence type="predicted"/>
<dbReference type="InterPro" id="IPR036890">
    <property type="entry name" value="HATPase_C_sf"/>
</dbReference>
<dbReference type="CDD" id="cd16936">
    <property type="entry name" value="HATPase_RsbW-like"/>
    <property type="match status" value="1"/>
</dbReference>
<dbReference type="RefSeq" id="WP_250861872.1">
    <property type="nucleotide sequence ID" value="NZ_JAGSOJ010000007.1"/>
</dbReference>
<dbReference type="Pfam" id="PF13581">
    <property type="entry name" value="HATPase_c_2"/>
    <property type="match status" value="1"/>
</dbReference>
<dbReference type="PANTHER" id="PTHR35526">
    <property type="entry name" value="ANTI-SIGMA-F FACTOR RSBW-RELATED"/>
    <property type="match status" value="1"/>
</dbReference>
<dbReference type="InterPro" id="IPR003594">
    <property type="entry name" value="HATPase_dom"/>
</dbReference>
<dbReference type="SUPFAM" id="SSF55874">
    <property type="entry name" value="ATPase domain of HSP90 chaperone/DNA topoisomerase II/histidine kinase"/>
    <property type="match status" value="1"/>
</dbReference>
<keyword evidence="4" id="KW-1185">Reference proteome</keyword>
<protein>
    <submittedName>
        <fullName evidence="3">ATP-binding protein</fullName>
    </submittedName>
</protein>
<dbReference type="GO" id="GO:0004674">
    <property type="term" value="F:protein serine/threonine kinase activity"/>
    <property type="evidence" value="ECO:0007669"/>
    <property type="project" value="UniProtKB-KW"/>
</dbReference>
<accession>A0A9J6P7U7</accession>
<dbReference type="GO" id="GO:0005524">
    <property type="term" value="F:ATP binding"/>
    <property type="evidence" value="ECO:0007669"/>
    <property type="project" value="UniProtKB-KW"/>
</dbReference>